<protein>
    <submittedName>
        <fullName evidence="4">WPP domain-associated protein</fullName>
    </submittedName>
</protein>
<keyword evidence="3" id="KW-1185">Reference proteome</keyword>
<dbReference type="PaxDb" id="3827-XP_004489866.1"/>
<dbReference type="PANTHER" id="PTHR33883:SF7">
    <property type="entry name" value="OS04G0521600 PROTEIN"/>
    <property type="match status" value="1"/>
</dbReference>
<feature type="region of interest" description="Disordered" evidence="2">
    <location>
        <begin position="297"/>
        <end position="343"/>
    </location>
</feature>
<feature type="coiled-coil region" evidence="1">
    <location>
        <begin position="347"/>
        <end position="389"/>
    </location>
</feature>
<evidence type="ECO:0000313" key="4">
    <source>
        <dbReference type="RefSeq" id="XP_004489866.1"/>
    </source>
</evidence>
<dbReference type="STRING" id="3827.A0A1S2XL03"/>
<dbReference type="PANTHER" id="PTHR33883">
    <property type="entry name" value="WPP DOMAIN-ASSOCIATED PROTEIN"/>
    <property type="match status" value="1"/>
</dbReference>
<dbReference type="AlphaFoldDB" id="A0A1S2XL03"/>
<feature type="compositionally biased region" description="Low complexity" evidence="2">
    <location>
        <begin position="302"/>
        <end position="317"/>
    </location>
</feature>
<sequence length="809" mass="93724">MDEIFGYMDGRFEVSLADSTMMWIVHHAMNRAQEKMKTKKGVLERLNEISKFYELAVMQLEGCLSIVRAETESSFLESNHEQVLDDLREIKDRLQGRLEESESVILDKDRELTMRLKNELQLRHALQLKERELVRNDGDLCELRTSMDQQMLNIKQRLEPQYHENIVSQSERQHGFLVSNSNNGNGNGNNDTKKIEEMGSDIDILKQTMDLAFGKMQSALFSCEMGPKERQWKLNIEKDVMCILIQSFMSEFEENIKAEARKNQNRVQIFWLKRWSQLMNEVISLKNELGTINETIPEDFSDSSALSSPTKPSSPQKSNEERDHKEGELAQEEEENENGSNYVAKMVKNHESIIRQKNEELNRIKHRILQEKKASSSKKRKELNSLKERIHIVAGKLNNLIKWNEKLGQEETTIDHNNDKETTFPMKKLSSSSSSQEYEIDHLEKLIHKCFLSEMMNEWNENIETNKFNQEFDEIESILKENICILVFRKSIEEFNKMMRSYKDDNTIRKHIDHIVFGETLKDFVNISSSVSIDHRKTIITHDNFQDNLSTTMMILNQVHKVEGQENLTIILLESLLSCFEAEENLMLSAHSEIKEHSKQLDLGSERGDLHEHELFEDLLTGEEEAFSSLTSKVENVLQQLGISKALLKELGTSLGHSLRDSESFHHQMLANDNEQGQFDLSSFESSTLAEFEAMVYQKLEIMSMRLEKMKCCMDPVIKMIDCLRRKELLYQKAFIRRCQNLQNAEAEVDLLGDQVDTLLTLLEKIYGTLHQHAPALQQYFEVFNILELIKTELIGGAVQGLQAAPVVT</sequence>
<proteinExistence type="predicted"/>
<dbReference type="OrthoDB" id="1868826at2759"/>
<dbReference type="RefSeq" id="XP_004489866.1">
    <property type="nucleotide sequence ID" value="XM_004489809.3"/>
</dbReference>
<feature type="compositionally biased region" description="Basic and acidic residues" evidence="2">
    <location>
        <begin position="318"/>
        <end position="328"/>
    </location>
</feature>
<evidence type="ECO:0000256" key="2">
    <source>
        <dbReference type="SAM" id="MobiDB-lite"/>
    </source>
</evidence>
<dbReference type="Proteomes" id="UP000087171">
    <property type="component" value="Chromosome Ca2"/>
</dbReference>
<evidence type="ECO:0000313" key="3">
    <source>
        <dbReference type="Proteomes" id="UP000087171"/>
    </source>
</evidence>
<evidence type="ECO:0000256" key="1">
    <source>
        <dbReference type="SAM" id="Coils"/>
    </source>
</evidence>
<reference evidence="4" key="2">
    <citation type="submission" date="2025-08" db="UniProtKB">
        <authorList>
            <consortium name="RefSeq"/>
        </authorList>
    </citation>
    <scope>IDENTIFICATION</scope>
    <source>
        <tissue evidence="4">Etiolated seedlings</tissue>
    </source>
</reference>
<keyword evidence="1" id="KW-0175">Coiled coil</keyword>
<dbReference type="GeneID" id="101508406"/>
<dbReference type="eggNOG" id="ENOG502QV52">
    <property type="taxonomic scope" value="Eukaryota"/>
</dbReference>
<reference evidence="3" key="1">
    <citation type="journal article" date="2013" name="Nat. Biotechnol.">
        <title>Draft genome sequence of chickpea (Cicer arietinum) provides a resource for trait improvement.</title>
        <authorList>
            <person name="Varshney R.K."/>
            <person name="Song C."/>
            <person name="Saxena R.K."/>
            <person name="Azam S."/>
            <person name="Yu S."/>
            <person name="Sharpe A.G."/>
            <person name="Cannon S."/>
            <person name="Baek J."/>
            <person name="Rosen B.D."/>
            <person name="Tar'an B."/>
            <person name="Millan T."/>
            <person name="Zhang X."/>
            <person name="Ramsay L.D."/>
            <person name="Iwata A."/>
            <person name="Wang Y."/>
            <person name="Nelson W."/>
            <person name="Farmer A.D."/>
            <person name="Gaur P.M."/>
            <person name="Soderlund C."/>
            <person name="Penmetsa R.V."/>
            <person name="Xu C."/>
            <person name="Bharti A.K."/>
            <person name="He W."/>
            <person name="Winter P."/>
            <person name="Zhao S."/>
            <person name="Hane J.K."/>
            <person name="Carrasquilla-Garcia N."/>
            <person name="Condie J.A."/>
            <person name="Upadhyaya H.D."/>
            <person name="Luo M.C."/>
            <person name="Thudi M."/>
            <person name="Gowda C.L."/>
            <person name="Singh N.P."/>
            <person name="Lichtenzveig J."/>
            <person name="Gali K.K."/>
            <person name="Rubio J."/>
            <person name="Nadarajan N."/>
            <person name="Dolezel J."/>
            <person name="Bansal K.C."/>
            <person name="Xu X."/>
            <person name="Edwards D."/>
            <person name="Zhang G."/>
            <person name="Kahl G."/>
            <person name="Gil J."/>
            <person name="Singh K.B."/>
            <person name="Datta S.K."/>
            <person name="Jackson S.A."/>
            <person name="Wang J."/>
            <person name="Cook D.R."/>
        </authorList>
    </citation>
    <scope>NUCLEOTIDE SEQUENCE [LARGE SCALE GENOMIC DNA]</scope>
    <source>
        <strain evidence="3">cv. CDC Frontier</strain>
    </source>
</reference>
<dbReference type="InterPro" id="IPR037490">
    <property type="entry name" value="WAP"/>
</dbReference>
<organism evidence="3 4">
    <name type="scientific">Cicer arietinum</name>
    <name type="common">Chickpea</name>
    <name type="synonym">Garbanzo</name>
    <dbReference type="NCBI Taxonomy" id="3827"/>
    <lineage>
        <taxon>Eukaryota</taxon>
        <taxon>Viridiplantae</taxon>
        <taxon>Streptophyta</taxon>
        <taxon>Embryophyta</taxon>
        <taxon>Tracheophyta</taxon>
        <taxon>Spermatophyta</taxon>
        <taxon>Magnoliopsida</taxon>
        <taxon>eudicotyledons</taxon>
        <taxon>Gunneridae</taxon>
        <taxon>Pentapetalae</taxon>
        <taxon>rosids</taxon>
        <taxon>fabids</taxon>
        <taxon>Fabales</taxon>
        <taxon>Fabaceae</taxon>
        <taxon>Papilionoideae</taxon>
        <taxon>50 kb inversion clade</taxon>
        <taxon>NPAAA clade</taxon>
        <taxon>Hologalegina</taxon>
        <taxon>IRL clade</taxon>
        <taxon>Cicereae</taxon>
        <taxon>Cicer</taxon>
    </lineage>
</organism>
<dbReference type="KEGG" id="cam:101508406"/>
<accession>A0A1S2XL03</accession>
<gene>
    <name evidence="4" type="primary">LOC101508406</name>
</gene>
<name>A0A1S2XL03_CICAR</name>